<dbReference type="AlphaFoldDB" id="A0A5J4U369"/>
<proteinExistence type="predicted"/>
<feature type="non-terminal residue" evidence="1">
    <location>
        <position position="115"/>
    </location>
</feature>
<dbReference type="EMBL" id="SNRW01021646">
    <property type="protein sequence ID" value="KAA6364451.1"/>
    <property type="molecule type" value="Genomic_DNA"/>
</dbReference>
<gene>
    <name evidence="1" type="ORF">EZS28_040021</name>
</gene>
<evidence type="ECO:0000313" key="1">
    <source>
        <dbReference type="EMBL" id="KAA6364451.1"/>
    </source>
</evidence>
<dbReference type="OrthoDB" id="10017160at2759"/>
<organism evidence="1 2">
    <name type="scientific">Streblomastix strix</name>
    <dbReference type="NCBI Taxonomy" id="222440"/>
    <lineage>
        <taxon>Eukaryota</taxon>
        <taxon>Metamonada</taxon>
        <taxon>Preaxostyla</taxon>
        <taxon>Oxymonadida</taxon>
        <taxon>Streblomastigidae</taxon>
        <taxon>Streblomastix</taxon>
    </lineage>
</organism>
<evidence type="ECO:0000313" key="2">
    <source>
        <dbReference type="Proteomes" id="UP000324800"/>
    </source>
</evidence>
<accession>A0A5J4U369</accession>
<name>A0A5J4U369_9EUKA</name>
<protein>
    <submittedName>
        <fullName evidence="1">Uncharacterized protein</fullName>
    </submittedName>
</protein>
<sequence length="115" mass="13390">MTAQFSPETLHRPEERAVLKHYWMLGKPALEAHANLVQTYPENHPVRSNRQDNGSGARICWRYNKRSCVTRVEVHQKGNERPQAERRTIAIQKSMLTANFTGNTFWLLDFKLQKG</sequence>
<dbReference type="Proteomes" id="UP000324800">
    <property type="component" value="Unassembled WGS sequence"/>
</dbReference>
<reference evidence="1 2" key="1">
    <citation type="submission" date="2019-03" db="EMBL/GenBank/DDBJ databases">
        <title>Single cell metagenomics reveals metabolic interactions within the superorganism composed of flagellate Streblomastix strix and complex community of Bacteroidetes bacteria on its surface.</title>
        <authorList>
            <person name="Treitli S.C."/>
            <person name="Kolisko M."/>
            <person name="Husnik F."/>
            <person name="Keeling P."/>
            <person name="Hampl V."/>
        </authorList>
    </citation>
    <scope>NUCLEOTIDE SEQUENCE [LARGE SCALE GENOMIC DNA]</scope>
    <source>
        <strain evidence="1">ST1C</strain>
    </source>
</reference>
<comment type="caution">
    <text evidence="1">The sequence shown here is derived from an EMBL/GenBank/DDBJ whole genome shotgun (WGS) entry which is preliminary data.</text>
</comment>